<sequence>MFWEDVDTSLSKISSSCKRPGIPAVFIVVVVVVEGRLSTDWEGRRFKKKIFF</sequence>
<evidence type="ECO:0000313" key="2">
    <source>
        <dbReference type="Proteomes" id="UP001497535"/>
    </source>
</evidence>
<gene>
    <name evidence="1" type="ORF">MENTE1834_LOCUS29732</name>
</gene>
<reference evidence="1" key="1">
    <citation type="submission" date="2023-11" db="EMBL/GenBank/DDBJ databases">
        <authorList>
            <person name="Poullet M."/>
        </authorList>
    </citation>
    <scope>NUCLEOTIDE SEQUENCE</scope>
    <source>
        <strain evidence="1">E1834</strain>
    </source>
</reference>
<comment type="caution">
    <text evidence="1">The sequence shown here is derived from an EMBL/GenBank/DDBJ whole genome shotgun (WGS) entry which is preliminary data.</text>
</comment>
<accession>A0ACB0ZWT4</accession>
<name>A0ACB0ZWT4_MELEN</name>
<evidence type="ECO:0000313" key="1">
    <source>
        <dbReference type="EMBL" id="CAK5082450.1"/>
    </source>
</evidence>
<keyword evidence="2" id="KW-1185">Reference proteome</keyword>
<protein>
    <submittedName>
        <fullName evidence="1">Uncharacterized protein</fullName>
    </submittedName>
</protein>
<dbReference type="Proteomes" id="UP001497535">
    <property type="component" value="Unassembled WGS sequence"/>
</dbReference>
<proteinExistence type="predicted"/>
<organism evidence="1 2">
    <name type="scientific">Meloidogyne enterolobii</name>
    <name type="common">Root-knot nematode worm</name>
    <name type="synonym">Meloidogyne mayaguensis</name>
    <dbReference type="NCBI Taxonomy" id="390850"/>
    <lineage>
        <taxon>Eukaryota</taxon>
        <taxon>Metazoa</taxon>
        <taxon>Ecdysozoa</taxon>
        <taxon>Nematoda</taxon>
        <taxon>Chromadorea</taxon>
        <taxon>Rhabditida</taxon>
        <taxon>Tylenchina</taxon>
        <taxon>Tylenchomorpha</taxon>
        <taxon>Tylenchoidea</taxon>
        <taxon>Meloidogynidae</taxon>
        <taxon>Meloidogyninae</taxon>
        <taxon>Meloidogyne</taxon>
    </lineage>
</organism>
<dbReference type="EMBL" id="CAVMJV010000047">
    <property type="protein sequence ID" value="CAK5082450.1"/>
    <property type="molecule type" value="Genomic_DNA"/>
</dbReference>